<dbReference type="PROSITE" id="PS50184">
    <property type="entry name" value="VWFC_2"/>
    <property type="match status" value="3"/>
</dbReference>
<dbReference type="InterPro" id="IPR029034">
    <property type="entry name" value="Cystine-knot_cytokine"/>
</dbReference>
<dbReference type="InParanoid" id="F7AZR4"/>
<feature type="domain" description="VWFC" evidence="8">
    <location>
        <begin position="104"/>
        <end position="163"/>
    </location>
</feature>
<evidence type="ECO:0000256" key="6">
    <source>
        <dbReference type="SAM" id="MobiDB-lite"/>
    </source>
</evidence>
<reference evidence="10" key="1">
    <citation type="journal article" date="2002" name="Science">
        <title>The draft genome of Ciona intestinalis: insights into chordate and vertebrate origins.</title>
        <authorList>
            <person name="Dehal P."/>
            <person name="Satou Y."/>
            <person name="Campbell R.K."/>
            <person name="Chapman J."/>
            <person name="Degnan B."/>
            <person name="De Tomaso A."/>
            <person name="Davidson B."/>
            <person name="Di Gregorio A."/>
            <person name="Gelpke M."/>
            <person name="Goodstein D.M."/>
            <person name="Harafuji N."/>
            <person name="Hastings K.E."/>
            <person name="Ho I."/>
            <person name="Hotta K."/>
            <person name="Huang W."/>
            <person name="Kawashima T."/>
            <person name="Lemaire P."/>
            <person name="Martinez D."/>
            <person name="Meinertzhagen I.A."/>
            <person name="Necula S."/>
            <person name="Nonaka M."/>
            <person name="Putnam N."/>
            <person name="Rash S."/>
            <person name="Saiga H."/>
            <person name="Satake M."/>
            <person name="Terry A."/>
            <person name="Yamada L."/>
            <person name="Wang H.G."/>
            <person name="Awazu S."/>
            <person name="Azumi K."/>
            <person name="Boore J."/>
            <person name="Branno M."/>
            <person name="Chin-Bow S."/>
            <person name="DeSantis R."/>
            <person name="Doyle S."/>
            <person name="Francino P."/>
            <person name="Keys D.N."/>
            <person name="Haga S."/>
            <person name="Hayashi H."/>
            <person name="Hino K."/>
            <person name="Imai K.S."/>
            <person name="Inaba K."/>
            <person name="Kano S."/>
            <person name="Kobayashi K."/>
            <person name="Kobayashi M."/>
            <person name="Lee B.I."/>
            <person name="Makabe K.W."/>
            <person name="Manohar C."/>
            <person name="Matassi G."/>
            <person name="Medina M."/>
            <person name="Mochizuki Y."/>
            <person name="Mount S."/>
            <person name="Morishita T."/>
            <person name="Miura S."/>
            <person name="Nakayama A."/>
            <person name="Nishizaka S."/>
            <person name="Nomoto H."/>
            <person name="Ohta F."/>
            <person name="Oishi K."/>
            <person name="Rigoutsos I."/>
            <person name="Sano M."/>
            <person name="Sasaki A."/>
            <person name="Sasakura Y."/>
            <person name="Shoguchi E."/>
            <person name="Shin-i T."/>
            <person name="Spagnuolo A."/>
            <person name="Stainier D."/>
            <person name="Suzuki M.M."/>
            <person name="Tassy O."/>
            <person name="Takatori N."/>
            <person name="Tokuoka M."/>
            <person name="Yagi K."/>
            <person name="Yoshizaki F."/>
            <person name="Wada S."/>
            <person name="Zhang C."/>
            <person name="Hyatt P.D."/>
            <person name="Larimer F."/>
            <person name="Detter C."/>
            <person name="Doggett N."/>
            <person name="Glavina T."/>
            <person name="Hawkins T."/>
            <person name="Richardson P."/>
            <person name="Lucas S."/>
            <person name="Kohara Y."/>
            <person name="Levine M."/>
            <person name="Satoh N."/>
            <person name="Rokhsar D.S."/>
        </authorList>
    </citation>
    <scope>NUCLEOTIDE SEQUENCE [LARGE SCALE GENOMIC DNA]</scope>
</reference>
<evidence type="ECO:0000256" key="1">
    <source>
        <dbReference type="ARBA" id="ARBA00004613"/>
    </source>
</evidence>
<keyword evidence="10" id="KW-1185">Reference proteome</keyword>
<comment type="subcellular location">
    <subcellularLocation>
        <location evidence="1">Secreted</location>
    </subcellularLocation>
</comment>
<feature type="compositionally biased region" description="Low complexity" evidence="6">
    <location>
        <begin position="12"/>
        <end position="24"/>
    </location>
</feature>
<dbReference type="SMART" id="SM00214">
    <property type="entry name" value="VWC"/>
    <property type="match status" value="3"/>
</dbReference>
<keyword evidence="4 5" id="KW-1015">Disulfide bond</keyword>
<dbReference type="PANTHER" id="PTHR46698">
    <property type="entry name" value="CROSSVEINLESS 2"/>
    <property type="match status" value="1"/>
</dbReference>
<dbReference type="PROSITE" id="PS01208">
    <property type="entry name" value="VWFC_1"/>
    <property type="match status" value="1"/>
</dbReference>
<dbReference type="Pfam" id="PF00093">
    <property type="entry name" value="VWC"/>
    <property type="match status" value="1"/>
</dbReference>
<dbReference type="InterPro" id="IPR001007">
    <property type="entry name" value="VWF_dom"/>
</dbReference>
<feature type="domain" description="CTCK" evidence="7">
    <location>
        <begin position="326"/>
        <end position="411"/>
    </location>
</feature>
<evidence type="ECO:0000313" key="9">
    <source>
        <dbReference type="Ensembl" id="ENSCINP00000002051.3"/>
    </source>
</evidence>
<dbReference type="GO" id="GO:0005576">
    <property type="term" value="C:extracellular region"/>
    <property type="evidence" value="ECO:0007669"/>
    <property type="project" value="UniProtKB-SubCell"/>
</dbReference>
<keyword evidence="2" id="KW-0964">Secreted</keyword>
<feature type="domain" description="VWFC" evidence="8">
    <location>
        <begin position="193"/>
        <end position="262"/>
    </location>
</feature>
<sequence>MVGQTSTPKSGVVTTTEMVGQTTTPKSGVVTTAEYSTATPSHNCSWDCKCFVTCQNQKLLAEGELPSRCGTEAATECDLCTCESGYIKDSKTRKCIQMDTGCNRRCVYNGKTIEEGSYFWRGDCQYCQCLDGKEHCQNNVCRLSQAACDEIGQRFVEMPGTCCYCAPYNVTITTSTLATTIAFVTSNPTTEVNNCIYDGVDYNQPSPHNIWENGCNICRCENNTQECSKVCRLEQSSCGDGEILMNDLTSDECCECVAQVCEVDGVYKKFGESWNVDDCVTCSCVDFTTGVHCESRECNATCDVTQTLELVEGECCPKCVDQAPSCSPVAIQHVINLDGCVTEGSVQLTACVGSCASNVTMIDSPPFIQTNCHCCKPDDIRHRNVTLTCPGGRMVDHMIPEILSCACAECAYEPAIKPTQPDQNN</sequence>
<feature type="disulfide bond" evidence="5">
    <location>
        <begin position="355"/>
        <end position="407"/>
    </location>
</feature>
<accession>F7AZR4</accession>
<evidence type="ECO:0000259" key="8">
    <source>
        <dbReference type="PROSITE" id="PS50184"/>
    </source>
</evidence>
<proteinExistence type="predicted"/>
<evidence type="ECO:0000256" key="5">
    <source>
        <dbReference type="PROSITE-ProRule" id="PRU00039"/>
    </source>
</evidence>
<feature type="region of interest" description="Disordered" evidence="6">
    <location>
        <begin position="1"/>
        <end position="25"/>
    </location>
</feature>
<dbReference type="InterPro" id="IPR006207">
    <property type="entry name" value="Cys_knot_C"/>
</dbReference>
<feature type="disulfide bond" evidence="5">
    <location>
        <begin position="340"/>
        <end position="389"/>
    </location>
</feature>
<dbReference type="SMART" id="SM00041">
    <property type="entry name" value="CT"/>
    <property type="match status" value="1"/>
</dbReference>
<dbReference type="HOGENOM" id="CLU_645507_0_0_1"/>
<dbReference type="AlphaFoldDB" id="F7AZR4"/>
<dbReference type="InterPro" id="IPR052424">
    <property type="entry name" value="Kielin_Chordin-BMP_Reg"/>
</dbReference>
<keyword evidence="3" id="KW-0732">Signal</keyword>
<gene>
    <name evidence="9" type="primary">LOC100185147</name>
</gene>
<dbReference type="Gene3D" id="2.10.90.10">
    <property type="entry name" value="Cystine-knot cytokines"/>
    <property type="match status" value="1"/>
</dbReference>
<name>F7AZR4_CIOIN</name>
<evidence type="ECO:0000313" key="10">
    <source>
        <dbReference type="Proteomes" id="UP000008144"/>
    </source>
</evidence>
<comment type="caution">
    <text evidence="5">Lacks conserved residue(s) required for the propagation of feature annotation.</text>
</comment>
<evidence type="ECO:0000256" key="3">
    <source>
        <dbReference type="ARBA" id="ARBA00022729"/>
    </source>
</evidence>
<evidence type="ECO:0000256" key="4">
    <source>
        <dbReference type="ARBA" id="ARBA00023157"/>
    </source>
</evidence>
<dbReference type="SUPFAM" id="SSF57603">
    <property type="entry name" value="FnI-like domain"/>
    <property type="match status" value="2"/>
</dbReference>
<dbReference type="PROSITE" id="PS01225">
    <property type="entry name" value="CTCK_2"/>
    <property type="match status" value="1"/>
</dbReference>
<evidence type="ECO:0000259" key="7">
    <source>
        <dbReference type="PROSITE" id="PS01225"/>
    </source>
</evidence>
<dbReference type="PROSITE" id="PS01185">
    <property type="entry name" value="CTCK_1"/>
    <property type="match status" value="1"/>
</dbReference>
<feature type="domain" description="VWFC" evidence="8">
    <location>
        <begin position="259"/>
        <end position="320"/>
    </location>
</feature>
<organism evidence="9 10">
    <name type="scientific">Ciona intestinalis</name>
    <name type="common">Transparent sea squirt</name>
    <name type="synonym">Ascidia intestinalis</name>
    <dbReference type="NCBI Taxonomy" id="7719"/>
    <lineage>
        <taxon>Eukaryota</taxon>
        <taxon>Metazoa</taxon>
        <taxon>Chordata</taxon>
        <taxon>Tunicata</taxon>
        <taxon>Ascidiacea</taxon>
        <taxon>Phlebobranchia</taxon>
        <taxon>Cionidae</taxon>
        <taxon>Ciona</taxon>
    </lineage>
</organism>
<evidence type="ECO:0000256" key="2">
    <source>
        <dbReference type="ARBA" id="ARBA00022525"/>
    </source>
</evidence>
<dbReference type="GeneTree" id="ENSGT00940000173813"/>
<dbReference type="PANTHER" id="PTHR46698:SF3">
    <property type="entry name" value="TENECTIN ISOFORM 1-RELATED"/>
    <property type="match status" value="1"/>
</dbReference>
<feature type="disulfide bond" evidence="5">
    <location>
        <begin position="351"/>
        <end position="405"/>
    </location>
</feature>
<dbReference type="Proteomes" id="UP000008144">
    <property type="component" value="Unassembled WGS sequence"/>
</dbReference>
<protein>
    <submittedName>
        <fullName evidence="9">Kielin/chordin-like protein</fullName>
    </submittedName>
</protein>
<reference evidence="9" key="2">
    <citation type="submission" date="2025-08" db="UniProtKB">
        <authorList>
            <consortium name="Ensembl"/>
        </authorList>
    </citation>
    <scope>IDENTIFICATION</scope>
</reference>
<reference evidence="9" key="3">
    <citation type="submission" date="2025-09" db="UniProtKB">
        <authorList>
            <consortium name="Ensembl"/>
        </authorList>
    </citation>
    <scope>IDENTIFICATION</scope>
</reference>
<dbReference type="Ensembl" id="ENSCINT00000002051.3">
    <property type="protein sequence ID" value="ENSCINP00000002051.3"/>
    <property type="gene ID" value="ENSCING00000001092.3"/>
</dbReference>